<dbReference type="AlphaFoldDB" id="A0A830BYS5"/>
<dbReference type="EMBL" id="BMAC01000254">
    <property type="protein sequence ID" value="GFP91749.1"/>
    <property type="molecule type" value="Genomic_DNA"/>
</dbReference>
<organism evidence="2 3">
    <name type="scientific">Phtheirospermum japonicum</name>
    <dbReference type="NCBI Taxonomy" id="374723"/>
    <lineage>
        <taxon>Eukaryota</taxon>
        <taxon>Viridiplantae</taxon>
        <taxon>Streptophyta</taxon>
        <taxon>Embryophyta</taxon>
        <taxon>Tracheophyta</taxon>
        <taxon>Spermatophyta</taxon>
        <taxon>Magnoliopsida</taxon>
        <taxon>eudicotyledons</taxon>
        <taxon>Gunneridae</taxon>
        <taxon>Pentapetalae</taxon>
        <taxon>asterids</taxon>
        <taxon>lamiids</taxon>
        <taxon>Lamiales</taxon>
        <taxon>Orobanchaceae</taxon>
        <taxon>Orobanchaceae incertae sedis</taxon>
        <taxon>Phtheirospermum</taxon>
    </lineage>
</organism>
<sequence>MCSRAMEIIPNLRRKIATLEEELKKLGEEKTEIAFDHVMVFLCVLSVSICKGMNVMR</sequence>
<name>A0A830BYS5_9LAMI</name>
<keyword evidence="1" id="KW-0175">Coiled coil</keyword>
<accession>A0A830BYS5</accession>
<protein>
    <submittedName>
        <fullName evidence="2">Uncharacterized protein</fullName>
    </submittedName>
</protein>
<evidence type="ECO:0000256" key="1">
    <source>
        <dbReference type="SAM" id="Coils"/>
    </source>
</evidence>
<comment type="caution">
    <text evidence="2">The sequence shown here is derived from an EMBL/GenBank/DDBJ whole genome shotgun (WGS) entry which is preliminary data.</text>
</comment>
<evidence type="ECO:0000313" key="3">
    <source>
        <dbReference type="Proteomes" id="UP000653305"/>
    </source>
</evidence>
<dbReference type="Proteomes" id="UP000653305">
    <property type="component" value="Unassembled WGS sequence"/>
</dbReference>
<gene>
    <name evidence="2" type="ORF">PHJA_001318900</name>
</gene>
<keyword evidence="3" id="KW-1185">Reference proteome</keyword>
<proteinExistence type="predicted"/>
<reference evidence="2" key="1">
    <citation type="submission" date="2020-07" db="EMBL/GenBank/DDBJ databases">
        <title>Ethylene signaling mediates host invasion by parasitic plants.</title>
        <authorList>
            <person name="Yoshida S."/>
        </authorList>
    </citation>
    <scope>NUCLEOTIDE SEQUENCE</scope>
    <source>
        <strain evidence="2">Okayama</strain>
    </source>
</reference>
<feature type="coiled-coil region" evidence="1">
    <location>
        <begin position="2"/>
        <end position="36"/>
    </location>
</feature>
<evidence type="ECO:0000313" key="2">
    <source>
        <dbReference type="EMBL" id="GFP91749.1"/>
    </source>
</evidence>